<dbReference type="InterPro" id="IPR053905">
    <property type="entry name" value="EF-G-like_DII"/>
</dbReference>
<evidence type="ECO:0000256" key="2">
    <source>
        <dbReference type="ARBA" id="ARBA00022540"/>
    </source>
</evidence>
<evidence type="ECO:0000256" key="1">
    <source>
        <dbReference type="ARBA" id="ARBA00007733"/>
    </source>
</evidence>
<dbReference type="Proteomes" id="UP000654075">
    <property type="component" value="Unassembled WGS sequence"/>
</dbReference>
<organism evidence="9 10">
    <name type="scientific">Polarella glacialis</name>
    <name type="common">Dinoflagellate</name>
    <dbReference type="NCBI Taxonomy" id="89957"/>
    <lineage>
        <taxon>Eukaryota</taxon>
        <taxon>Sar</taxon>
        <taxon>Alveolata</taxon>
        <taxon>Dinophyceae</taxon>
        <taxon>Suessiales</taxon>
        <taxon>Suessiaceae</taxon>
        <taxon>Polarella</taxon>
    </lineage>
</organism>
<accession>A0A813FL28</accession>
<dbReference type="GO" id="GO:0005737">
    <property type="term" value="C:cytoplasm"/>
    <property type="evidence" value="ECO:0007669"/>
    <property type="project" value="TreeGrafter"/>
</dbReference>
<evidence type="ECO:0000256" key="3">
    <source>
        <dbReference type="ARBA" id="ARBA00022741"/>
    </source>
</evidence>
<feature type="domain" description="Tr-type G" evidence="8">
    <location>
        <begin position="75"/>
        <end position="244"/>
    </location>
</feature>
<dbReference type="PANTHER" id="PTHR43381">
    <property type="entry name" value="TRANSLATION INITIATION FACTOR IF-2-RELATED"/>
    <property type="match status" value="1"/>
</dbReference>
<dbReference type="PROSITE" id="PS51722">
    <property type="entry name" value="G_TR_2"/>
    <property type="match status" value="1"/>
</dbReference>
<comment type="similarity">
    <text evidence="1">Belongs to the TRAFAC class translation factor GTPase superfamily. Classic translation factor GTPase family. IF-2 subfamily.</text>
</comment>
<dbReference type="AlphaFoldDB" id="A0A813FL28"/>
<dbReference type="GO" id="GO:0003924">
    <property type="term" value="F:GTPase activity"/>
    <property type="evidence" value="ECO:0007669"/>
    <property type="project" value="InterPro"/>
</dbReference>
<comment type="caution">
    <text evidence="9">The sequence shown here is derived from an EMBL/GenBank/DDBJ whole genome shotgun (WGS) entry which is preliminary data.</text>
</comment>
<keyword evidence="10" id="KW-1185">Reference proteome</keyword>
<gene>
    <name evidence="9" type="ORF">PGLA1383_LOCUS31867</name>
</gene>
<dbReference type="SUPFAM" id="SSF52156">
    <property type="entry name" value="Initiation factor IF2/eIF5b, domain 3"/>
    <property type="match status" value="1"/>
</dbReference>
<dbReference type="InterPro" id="IPR023115">
    <property type="entry name" value="TIF_IF2_dom3"/>
</dbReference>
<evidence type="ECO:0000256" key="5">
    <source>
        <dbReference type="ARBA" id="ARBA00023134"/>
    </source>
</evidence>
<dbReference type="OMA" id="DHPLREY"/>
<dbReference type="InterPro" id="IPR005225">
    <property type="entry name" value="Small_GTP-bd"/>
</dbReference>
<feature type="non-terminal residue" evidence="9">
    <location>
        <position position="564"/>
    </location>
</feature>
<dbReference type="InterPro" id="IPR000795">
    <property type="entry name" value="T_Tr_GTP-bd_dom"/>
</dbReference>
<dbReference type="InterPro" id="IPR009000">
    <property type="entry name" value="Transl_B-barrel_sf"/>
</dbReference>
<dbReference type="InterPro" id="IPR015760">
    <property type="entry name" value="TIF_IF2"/>
</dbReference>
<evidence type="ECO:0000313" key="9">
    <source>
        <dbReference type="EMBL" id="CAE8614133.1"/>
    </source>
</evidence>
<protein>
    <recommendedName>
        <fullName evidence="7">Translation initiation factor IF-2, chloroplastic</fullName>
    </recommendedName>
</protein>
<dbReference type="EMBL" id="CAJNNV010025369">
    <property type="protein sequence ID" value="CAE8614133.1"/>
    <property type="molecule type" value="Genomic_DNA"/>
</dbReference>
<sequence length="564" mass="60806">MVKELAELLGKPVAAVITFFFVEKGKACAINDFLERDLCAQVADKFAIEILFDDEKVTTAGDRGFLKAVDQDAEPRPPVVTVMGHVDHGKTTLLDTIRKRSVAAGEAGGITQRIGAYTVEVGGQKATFIDTPGHEAFSTMRARGAQVTDIAILVVAADDGVMPQTREAIAHARAAEVPIIVAINKIDRPGADTQRTRQMLSEEGLLAEDWGGEIPMVELSAKNNINIEALIELVTLTAEVAELKAVRNALAGGVVLESNFEPERGCMATLLVQRGTLKIGDCMAAGTSFCRVKAMSNEAGTAMDNVGPSTAVQVIGFSDTPQAGDQFEVFPSSQDARTITEQRLKEKGNKGPVGFSGLGASGDTVTRLALILKTDAQGSIAAVKHMFANIKDSEYVNLRWVLTAAGPITDSDVELASTCPKDQRVIILGFNTTVSPTAEKLAKQNRVEVQNFKVIYELYDTIVSQLQTTLGQEEVETQKGVALVQAVFSGRDGKVAGSQIVDGKLTKGQRIKVFRDRKEVGQGPIREIRVFKEVVKDVEEGTECGFSIEGWDDWEKGDEARCYE</sequence>
<dbReference type="FunFam" id="3.40.50.300:FF:000019">
    <property type="entry name" value="Translation initiation factor IF-2"/>
    <property type="match status" value="1"/>
</dbReference>
<dbReference type="GO" id="GO:0005525">
    <property type="term" value="F:GTP binding"/>
    <property type="evidence" value="ECO:0007669"/>
    <property type="project" value="UniProtKB-KW"/>
</dbReference>
<dbReference type="Gene3D" id="3.40.50.300">
    <property type="entry name" value="P-loop containing nucleotide triphosphate hydrolases"/>
    <property type="match status" value="1"/>
</dbReference>
<dbReference type="OrthoDB" id="430641at2759"/>
<evidence type="ECO:0000256" key="4">
    <source>
        <dbReference type="ARBA" id="ARBA00022917"/>
    </source>
</evidence>
<dbReference type="CDD" id="cd01887">
    <property type="entry name" value="IF2_eIF5B"/>
    <property type="match status" value="1"/>
</dbReference>
<dbReference type="SUPFAM" id="SSF50447">
    <property type="entry name" value="Translation proteins"/>
    <property type="match status" value="2"/>
</dbReference>
<name>A0A813FL28_POLGL</name>
<keyword evidence="2" id="KW-0396">Initiation factor</keyword>
<proteinExistence type="inferred from homology"/>
<dbReference type="Pfam" id="PF00009">
    <property type="entry name" value="GTP_EFTU"/>
    <property type="match status" value="1"/>
</dbReference>
<dbReference type="InterPro" id="IPR027417">
    <property type="entry name" value="P-loop_NTPase"/>
</dbReference>
<dbReference type="CDD" id="cd03702">
    <property type="entry name" value="IF2_mtIF2_II"/>
    <property type="match status" value="1"/>
</dbReference>
<keyword evidence="5" id="KW-0342">GTP-binding</keyword>
<dbReference type="FunFam" id="2.40.30.10:FF:000008">
    <property type="entry name" value="Translation initiation factor IF-2"/>
    <property type="match status" value="1"/>
</dbReference>
<dbReference type="GO" id="GO:0003743">
    <property type="term" value="F:translation initiation factor activity"/>
    <property type="evidence" value="ECO:0007669"/>
    <property type="project" value="UniProtKB-KW"/>
</dbReference>
<dbReference type="PANTHER" id="PTHR43381:SF5">
    <property type="entry name" value="TR-TYPE G DOMAIN-CONTAINING PROTEIN"/>
    <property type="match status" value="1"/>
</dbReference>
<evidence type="ECO:0000256" key="6">
    <source>
        <dbReference type="ARBA" id="ARBA00025162"/>
    </source>
</evidence>
<dbReference type="SUPFAM" id="SSF52540">
    <property type="entry name" value="P-loop containing nucleoside triphosphate hydrolases"/>
    <property type="match status" value="1"/>
</dbReference>
<dbReference type="Gene3D" id="3.40.50.10050">
    <property type="entry name" value="Translation initiation factor IF- 2, domain 3"/>
    <property type="match status" value="1"/>
</dbReference>
<keyword evidence="3" id="KW-0547">Nucleotide-binding</keyword>
<dbReference type="NCBIfam" id="TIGR00487">
    <property type="entry name" value="IF-2"/>
    <property type="match status" value="1"/>
</dbReference>
<dbReference type="NCBIfam" id="TIGR00231">
    <property type="entry name" value="small_GTP"/>
    <property type="match status" value="1"/>
</dbReference>
<dbReference type="CDD" id="cd03692">
    <property type="entry name" value="mtIF2_IVc"/>
    <property type="match status" value="1"/>
</dbReference>
<dbReference type="FunFam" id="2.40.30.10:FF:000054">
    <property type="entry name" value="Translation initiation factor IF-2"/>
    <property type="match status" value="1"/>
</dbReference>
<evidence type="ECO:0000313" key="10">
    <source>
        <dbReference type="Proteomes" id="UP000654075"/>
    </source>
</evidence>
<dbReference type="InterPro" id="IPR000178">
    <property type="entry name" value="TF_IF2_bacterial-like"/>
</dbReference>
<dbReference type="Pfam" id="PF11987">
    <property type="entry name" value="IF-2"/>
    <property type="match status" value="1"/>
</dbReference>
<dbReference type="Gene3D" id="2.40.30.10">
    <property type="entry name" value="Translation factors"/>
    <property type="match status" value="2"/>
</dbReference>
<evidence type="ECO:0000256" key="7">
    <source>
        <dbReference type="ARBA" id="ARBA00044105"/>
    </source>
</evidence>
<keyword evidence="4" id="KW-0648">Protein biosynthesis</keyword>
<dbReference type="Pfam" id="PF22042">
    <property type="entry name" value="EF-G_D2"/>
    <property type="match status" value="1"/>
</dbReference>
<dbReference type="InterPro" id="IPR044145">
    <property type="entry name" value="IF2_II"/>
</dbReference>
<evidence type="ECO:0000259" key="8">
    <source>
        <dbReference type="PROSITE" id="PS51722"/>
    </source>
</evidence>
<reference evidence="9" key="1">
    <citation type="submission" date="2021-02" db="EMBL/GenBank/DDBJ databases">
        <authorList>
            <person name="Dougan E. K."/>
            <person name="Rhodes N."/>
            <person name="Thang M."/>
            <person name="Chan C."/>
        </authorList>
    </citation>
    <scope>NUCLEOTIDE SEQUENCE</scope>
</reference>
<dbReference type="InterPro" id="IPR036925">
    <property type="entry name" value="TIF_IF2_dom3_sf"/>
</dbReference>
<dbReference type="FunFam" id="3.40.50.10050:FF:000001">
    <property type="entry name" value="Translation initiation factor IF-2"/>
    <property type="match status" value="1"/>
</dbReference>
<comment type="function">
    <text evidence="6">One of the essential components for the initiation of protein synthesis. Protects formylmethionyl-tRNA from spontaneous hydrolysis and promotes its binding to the 30S ribosomal subunits. Also involved in the hydrolysis of GTP during the formation of the 70S ribosomal complex.</text>
</comment>